<dbReference type="PANTHER" id="PTHR42853">
    <property type="entry name" value="ACETYL-COENZYME A CARBOXYLASE CARBOXYL TRANSFERASE SUBUNIT ALPHA"/>
    <property type="match status" value="1"/>
</dbReference>
<keyword evidence="10" id="KW-0963">Cytoplasm</keyword>
<reference evidence="14" key="1">
    <citation type="submission" date="2016-10" db="EMBL/GenBank/DDBJ databases">
        <authorList>
            <person name="Varghese N."/>
            <person name="Submissions S."/>
        </authorList>
    </citation>
    <scope>NUCLEOTIDE SEQUENCE [LARGE SCALE GENOMIC DNA]</scope>
    <source>
        <strain evidence="14">DSM 26424</strain>
    </source>
</reference>
<dbReference type="InterPro" id="IPR011763">
    <property type="entry name" value="COA_CT_C"/>
</dbReference>
<evidence type="ECO:0000256" key="8">
    <source>
        <dbReference type="ARBA" id="ARBA00023160"/>
    </source>
</evidence>
<evidence type="ECO:0000256" key="1">
    <source>
        <dbReference type="ARBA" id="ARBA00004956"/>
    </source>
</evidence>
<evidence type="ECO:0000256" key="2">
    <source>
        <dbReference type="ARBA" id="ARBA00022516"/>
    </source>
</evidence>
<evidence type="ECO:0000256" key="6">
    <source>
        <dbReference type="ARBA" id="ARBA00022840"/>
    </source>
</evidence>
<dbReference type="GO" id="GO:2001295">
    <property type="term" value="P:malonyl-CoA biosynthetic process"/>
    <property type="evidence" value="ECO:0007669"/>
    <property type="project" value="UniProtKB-UniRule"/>
</dbReference>
<dbReference type="PRINTS" id="PR01069">
    <property type="entry name" value="ACCCTRFRASEA"/>
</dbReference>
<dbReference type="GO" id="GO:0009317">
    <property type="term" value="C:acetyl-CoA carboxylase complex"/>
    <property type="evidence" value="ECO:0007669"/>
    <property type="project" value="InterPro"/>
</dbReference>
<feature type="coiled-coil region" evidence="11">
    <location>
        <begin position="11"/>
        <end position="50"/>
    </location>
</feature>
<comment type="subunit">
    <text evidence="10">Acetyl-CoA carboxylase is a heterohexamer composed of biotin carboxyl carrier protein (AccB), biotin carboxylase (AccC) and two subunits each of ACCase subunit alpha (AccA) and ACCase subunit beta (AccD).</text>
</comment>
<organism evidence="13 14">
    <name type="scientific">Salipiger marinus</name>
    <dbReference type="NCBI Taxonomy" id="555512"/>
    <lineage>
        <taxon>Bacteria</taxon>
        <taxon>Pseudomonadati</taxon>
        <taxon>Pseudomonadota</taxon>
        <taxon>Alphaproteobacteria</taxon>
        <taxon>Rhodobacterales</taxon>
        <taxon>Roseobacteraceae</taxon>
        <taxon>Salipiger</taxon>
    </lineage>
</organism>
<dbReference type="AlphaFoldDB" id="A0A1G8SF66"/>
<keyword evidence="2 10" id="KW-0444">Lipid biosynthesis</keyword>
<comment type="subcellular location">
    <subcellularLocation>
        <location evidence="10">Cytoplasm</location>
    </subcellularLocation>
</comment>
<dbReference type="GO" id="GO:0003989">
    <property type="term" value="F:acetyl-CoA carboxylase activity"/>
    <property type="evidence" value="ECO:0007669"/>
    <property type="project" value="InterPro"/>
</dbReference>
<accession>A0A1G8SF66</accession>
<keyword evidence="5 10" id="KW-0276">Fatty acid metabolism</keyword>
<dbReference type="PROSITE" id="PS50989">
    <property type="entry name" value="COA_CT_CTER"/>
    <property type="match status" value="1"/>
</dbReference>
<dbReference type="OrthoDB" id="9808023at2"/>
<evidence type="ECO:0000256" key="10">
    <source>
        <dbReference type="HAMAP-Rule" id="MF_00823"/>
    </source>
</evidence>
<dbReference type="UniPathway" id="UPA00655">
    <property type="reaction ID" value="UER00711"/>
</dbReference>
<evidence type="ECO:0000256" key="3">
    <source>
        <dbReference type="ARBA" id="ARBA00022679"/>
    </source>
</evidence>
<dbReference type="STRING" id="555512.SAMN04487993_102433"/>
<keyword evidence="3 10" id="KW-0808">Transferase</keyword>
<dbReference type="InterPro" id="IPR001095">
    <property type="entry name" value="Acetyl_CoA_COase_a_su"/>
</dbReference>
<dbReference type="InterPro" id="IPR029045">
    <property type="entry name" value="ClpP/crotonase-like_dom_sf"/>
</dbReference>
<keyword evidence="8 10" id="KW-0275">Fatty acid biosynthesis</keyword>
<proteinExistence type="inferred from homology"/>
<dbReference type="Proteomes" id="UP000199093">
    <property type="component" value="Unassembled WGS sequence"/>
</dbReference>
<comment type="pathway">
    <text evidence="1 10">Lipid metabolism; malonyl-CoA biosynthesis; malonyl-CoA from acetyl-CoA: step 1/1.</text>
</comment>
<feature type="domain" description="CoA carboxyltransferase C-terminal" evidence="12">
    <location>
        <begin position="39"/>
        <end position="293"/>
    </location>
</feature>
<protein>
    <recommendedName>
        <fullName evidence="10">Acetyl-coenzyme A carboxylase carboxyl transferase subunit alpha</fullName>
        <shortName evidence="10">ACCase subunit alpha</shortName>
        <shortName evidence="10">Acetyl-CoA carboxylase carboxyltransferase subunit alpha</shortName>
        <ecNumber evidence="10">2.1.3.15</ecNumber>
    </recommendedName>
</protein>
<keyword evidence="11" id="KW-0175">Coiled coil</keyword>
<keyword evidence="14" id="KW-1185">Reference proteome</keyword>
<evidence type="ECO:0000256" key="7">
    <source>
        <dbReference type="ARBA" id="ARBA00023098"/>
    </source>
</evidence>
<gene>
    <name evidence="10" type="primary">accA</name>
    <name evidence="13" type="ORF">SAMN04487993_102433</name>
</gene>
<evidence type="ECO:0000256" key="5">
    <source>
        <dbReference type="ARBA" id="ARBA00022832"/>
    </source>
</evidence>
<dbReference type="Gene3D" id="3.90.226.10">
    <property type="entry name" value="2-enoyl-CoA Hydratase, Chain A, domain 1"/>
    <property type="match status" value="1"/>
</dbReference>
<dbReference type="SUPFAM" id="SSF52096">
    <property type="entry name" value="ClpP/crotonase"/>
    <property type="match status" value="1"/>
</dbReference>
<dbReference type="RefSeq" id="WP_089850795.1">
    <property type="nucleotide sequence ID" value="NZ_FNEJ01000024.1"/>
</dbReference>
<dbReference type="EC" id="2.1.3.15" evidence="10"/>
<dbReference type="HAMAP" id="MF_00823">
    <property type="entry name" value="AcetylCoA_CT_alpha"/>
    <property type="match status" value="1"/>
</dbReference>
<keyword evidence="6 10" id="KW-0067">ATP-binding</keyword>
<dbReference type="NCBIfam" id="NF004344">
    <property type="entry name" value="PRK05724.1"/>
    <property type="match status" value="1"/>
</dbReference>
<dbReference type="Pfam" id="PF03255">
    <property type="entry name" value="ACCA"/>
    <property type="match status" value="1"/>
</dbReference>
<evidence type="ECO:0000256" key="11">
    <source>
        <dbReference type="SAM" id="Coils"/>
    </source>
</evidence>
<comment type="catalytic activity">
    <reaction evidence="9 10">
        <text>N(6)-carboxybiotinyl-L-lysyl-[protein] + acetyl-CoA = N(6)-biotinyl-L-lysyl-[protein] + malonyl-CoA</text>
        <dbReference type="Rhea" id="RHEA:54728"/>
        <dbReference type="Rhea" id="RHEA-COMP:10505"/>
        <dbReference type="Rhea" id="RHEA-COMP:10506"/>
        <dbReference type="ChEBI" id="CHEBI:57288"/>
        <dbReference type="ChEBI" id="CHEBI:57384"/>
        <dbReference type="ChEBI" id="CHEBI:83144"/>
        <dbReference type="ChEBI" id="CHEBI:83145"/>
        <dbReference type="EC" id="2.1.3.15"/>
    </reaction>
</comment>
<evidence type="ECO:0000313" key="14">
    <source>
        <dbReference type="Proteomes" id="UP000199093"/>
    </source>
</evidence>
<comment type="similarity">
    <text evidence="10">Belongs to the AccA family.</text>
</comment>
<dbReference type="GO" id="GO:0006633">
    <property type="term" value="P:fatty acid biosynthetic process"/>
    <property type="evidence" value="ECO:0007669"/>
    <property type="project" value="UniProtKB-KW"/>
</dbReference>
<dbReference type="NCBIfam" id="TIGR00513">
    <property type="entry name" value="accA"/>
    <property type="match status" value="1"/>
</dbReference>
<sequence length="320" mass="34899">MTHYLDFEKPLAEIEGKAEELRALARKNEEMQVEEEAAALDRKAEDLLRDLYRKLTPWRKCQVARHPDRPHCKDYIEALFTEYTPLAGDRGFADDLAVMGGLARFNDRPVMVIGHEKGNDTQSRIERNFGMARPEGYRKAIRLMEMADRFNLPVLTLVDTPGAYPGKGAEERGQSEAIARATEKCLQIGVPLVSVIIGEGGSGGAVAFATANRVAMLEHSVYSVISPEGCASILWKDAEKMREAAEALRLTAQDLLKLGVADRIIPEPLGGAHRDGAASIAAVGEALQAMLAEMDGQSGKALVKARRDKFLNMGAKGLAA</sequence>
<evidence type="ECO:0000259" key="12">
    <source>
        <dbReference type="PROSITE" id="PS50989"/>
    </source>
</evidence>
<dbReference type="EMBL" id="FNEJ01000024">
    <property type="protein sequence ID" value="SDJ27814.1"/>
    <property type="molecule type" value="Genomic_DNA"/>
</dbReference>
<evidence type="ECO:0000256" key="9">
    <source>
        <dbReference type="ARBA" id="ARBA00049152"/>
    </source>
</evidence>
<name>A0A1G8SF66_9RHOB</name>
<dbReference type="PANTHER" id="PTHR42853:SF3">
    <property type="entry name" value="ACETYL-COENZYME A CARBOXYLASE CARBOXYL TRANSFERASE SUBUNIT ALPHA, CHLOROPLASTIC"/>
    <property type="match status" value="1"/>
</dbReference>
<dbReference type="GO" id="GO:0016743">
    <property type="term" value="F:carboxyl- or carbamoyltransferase activity"/>
    <property type="evidence" value="ECO:0007669"/>
    <property type="project" value="UniProtKB-UniRule"/>
</dbReference>
<evidence type="ECO:0000313" key="13">
    <source>
        <dbReference type="EMBL" id="SDJ27814.1"/>
    </source>
</evidence>
<keyword evidence="4 10" id="KW-0547">Nucleotide-binding</keyword>
<evidence type="ECO:0000256" key="4">
    <source>
        <dbReference type="ARBA" id="ARBA00022741"/>
    </source>
</evidence>
<dbReference type="GO" id="GO:0005524">
    <property type="term" value="F:ATP binding"/>
    <property type="evidence" value="ECO:0007669"/>
    <property type="project" value="UniProtKB-KW"/>
</dbReference>
<dbReference type="NCBIfam" id="NF041504">
    <property type="entry name" value="AccA_sub"/>
    <property type="match status" value="1"/>
</dbReference>
<keyword evidence="7 10" id="KW-0443">Lipid metabolism</keyword>
<comment type="function">
    <text evidence="10">Component of the acetyl coenzyme A carboxylase (ACC) complex. First, biotin carboxylase catalyzes the carboxylation of biotin on its carrier protein (BCCP) and then the CO(2) group is transferred by the carboxyltransferase to acetyl-CoA to form malonyl-CoA.</text>
</comment>